<dbReference type="GO" id="GO:0035447">
    <property type="term" value="F:mycothiol synthase activity"/>
    <property type="evidence" value="ECO:0007669"/>
    <property type="project" value="UniProtKB-EC"/>
</dbReference>
<dbReference type="Gene3D" id="3.40.630.30">
    <property type="match status" value="1"/>
</dbReference>
<dbReference type="InterPro" id="IPR016181">
    <property type="entry name" value="Acyl_CoA_acyltransferase"/>
</dbReference>
<keyword evidence="1 4" id="KW-0808">Transferase</keyword>
<evidence type="ECO:0000313" key="4">
    <source>
        <dbReference type="EMBL" id="CAG4988783.1"/>
    </source>
</evidence>
<comment type="caution">
    <text evidence="4">The sequence shown here is derived from an EMBL/GenBank/DDBJ whole genome shotgun (WGS) entry which is preliminary data.</text>
</comment>
<feature type="domain" description="N-acetyltransferase" evidence="3">
    <location>
        <begin position="14"/>
        <end position="200"/>
    </location>
</feature>
<keyword evidence="2 4" id="KW-0012">Acyltransferase</keyword>
<dbReference type="Proteomes" id="UP000680038">
    <property type="component" value="Unassembled WGS sequence"/>
</dbReference>
<gene>
    <name evidence="4" type="primary">mshD</name>
    <name evidence="4" type="ORF">DYBT9275_00157</name>
</gene>
<dbReference type="PANTHER" id="PTHR43877">
    <property type="entry name" value="AMINOALKYLPHOSPHONATE N-ACETYLTRANSFERASE-RELATED-RELATED"/>
    <property type="match status" value="1"/>
</dbReference>
<dbReference type="CDD" id="cd04301">
    <property type="entry name" value="NAT_SF"/>
    <property type="match status" value="1"/>
</dbReference>
<keyword evidence="5" id="KW-1185">Reference proteome</keyword>
<evidence type="ECO:0000313" key="5">
    <source>
        <dbReference type="Proteomes" id="UP000680038"/>
    </source>
</evidence>
<dbReference type="EC" id="2.3.1.189" evidence="4"/>
<dbReference type="AlphaFoldDB" id="A0A916J7F8"/>
<organism evidence="4 5">
    <name type="scientific">Dyadobacter helix</name>
    <dbReference type="NCBI Taxonomy" id="2822344"/>
    <lineage>
        <taxon>Bacteria</taxon>
        <taxon>Pseudomonadati</taxon>
        <taxon>Bacteroidota</taxon>
        <taxon>Cytophagia</taxon>
        <taxon>Cytophagales</taxon>
        <taxon>Spirosomataceae</taxon>
        <taxon>Dyadobacter</taxon>
    </lineage>
</organism>
<dbReference type="Pfam" id="PF00583">
    <property type="entry name" value="Acetyltransf_1"/>
    <property type="match status" value="1"/>
</dbReference>
<accession>A0A916J7F8</accession>
<sequence length="201" mass="22572">MAKNNRMNRTESYETIRAATPDDAPEVAALMILSMGHIAGIFANSDRYEDAIPFFETFFRDDNNQYSYANTLVYEDETGLAGSITGYDGARLHELREPILNELWKTQPGFSPGDETETGEYYLDCISVKPDRQGKGIGKKLISAFCGHAAALGFERVGLIVDQANPDARRLYAGQGFEWMGERDFMGHRYDHLVKILTKNV</sequence>
<evidence type="ECO:0000256" key="1">
    <source>
        <dbReference type="ARBA" id="ARBA00022679"/>
    </source>
</evidence>
<dbReference type="InterPro" id="IPR050832">
    <property type="entry name" value="Bact_Acetyltransf"/>
</dbReference>
<proteinExistence type="predicted"/>
<evidence type="ECO:0000256" key="2">
    <source>
        <dbReference type="ARBA" id="ARBA00023315"/>
    </source>
</evidence>
<reference evidence="4" key="1">
    <citation type="submission" date="2021-04" db="EMBL/GenBank/DDBJ databases">
        <authorList>
            <person name="Rodrigo-Torres L."/>
            <person name="Arahal R. D."/>
            <person name="Lucena T."/>
        </authorList>
    </citation>
    <scope>NUCLEOTIDE SEQUENCE</scope>
    <source>
        <strain evidence="4">CECT 9275</strain>
    </source>
</reference>
<dbReference type="SUPFAM" id="SSF55729">
    <property type="entry name" value="Acyl-CoA N-acyltransferases (Nat)"/>
    <property type="match status" value="1"/>
</dbReference>
<protein>
    <submittedName>
        <fullName evidence="4">Mycothiol acetyltransferase</fullName>
        <ecNumber evidence="4">2.3.1.189</ecNumber>
    </submittedName>
</protein>
<dbReference type="PROSITE" id="PS51186">
    <property type="entry name" value="GNAT"/>
    <property type="match status" value="1"/>
</dbReference>
<name>A0A916J7F8_9BACT</name>
<dbReference type="EMBL" id="CAJRAF010000001">
    <property type="protein sequence ID" value="CAG4988783.1"/>
    <property type="molecule type" value="Genomic_DNA"/>
</dbReference>
<dbReference type="InterPro" id="IPR000182">
    <property type="entry name" value="GNAT_dom"/>
</dbReference>
<evidence type="ECO:0000259" key="3">
    <source>
        <dbReference type="PROSITE" id="PS51186"/>
    </source>
</evidence>